<accession>A0A8H7AD67</accession>
<dbReference type="Proteomes" id="UP000606974">
    <property type="component" value="Unassembled WGS sequence"/>
</dbReference>
<proteinExistence type="predicted"/>
<protein>
    <submittedName>
        <fullName evidence="1">Uncharacterized protein</fullName>
    </submittedName>
</protein>
<reference evidence="1" key="1">
    <citation type="submission" date="2020-02" db="EMBL/GenBank/DDBJ databases">
        <authorList>
            <person name="Palmer J.M."/>
        </authorList>
    </citation>
    <scope>NUCLEOTIDE SEQUENCE</scope>
    <source>
        <strain evidence="1">EPUS1.4</strain>
        <tissue evidence="1">Thallus</tissue>
    </source>
</reference>
<evidence type="ECO:0000313" key="2">
    <source>
        <dbReference type="Proteomes" id="UP000606974"/>
    </source>
</evidence>
<keyword evidence="2" id="KW-1185">Reference proteome</keyword>
<dbReference type="EMBL" id="JAACFV010000106">
    <property type="protein sequence ID" value="KAF7505577.1"/>
    <property type="molecule type" value="Genomic_DNA"/>
</dbReference>
<comment type="caution">
    <text evidence="1">The sequence shown here is derived from an EMBL/GenBank/DDBJ whole genome shotgun (WGS) entry which is preliminary data.</text>
</comment>
<name>A0A8H7AD67_9EURO</name>
<organism evidence="1 2">
    <name type="scientific">Endocarpon pusillum</name>
    <dbReference type="NCBI Taxonomy" id="364733"/>
    <lineage>
        <taxon>Eukaryota</taxon>
        <taxon>Fungi</taxon>
        <taxon>Dikarya</taxon>
        <taxon>Ascomycota</taxon>
        <taxon>Pezizomycotina</taxon>
        <taxon>Eurotiomycetes</taxon>
        <taxon>Chaetothyriomycetidae</taxon>
        <taxon>Verrucariales</taxon>
        <taxon>Verrucariaceae</taxon>
        <taxon>Endocarpon</taxon>
    </lineage>
</organism>
<gene>
    <name evidence="1" type="ORF">GJ744_000657</name>
</gene>
<sequence length="83" mass="9705">MVDPTTNPSAAIIGQHIERIFLEDVRIGTKMWGEHQANTGSISRNGDYFGSSMSVLRSDLWWWMDWSNFIKEYIENLLRSKRI</sequence>
<dbReference type="AlphaFoldDB" id="A0A8H7AD67"/>
<evidence type="ECO:0000313" key="1">
    <source>
        <dbReference type="EMBL" id="KAF7505577.1"/>
    </source>
</evidence>